<evidence type="ECO:0000256" key="4">
    <source>
        <dbReference type="ARBA" id="ARBA00022664"/>
    </source>
</evidence>
<dbReference type="Proteomes" id="UP000655225">
    <property type="component" value="Unassembled WGS sequence"/>
</dbReference>
<evidence type="ECO:0000259" key="10">
    <source>
        <dbReference type="PROSITE" id="PS50102"/>
    </source>
</evidence>
<feature type="compositionally biased region" description="Acidic residues" evidence="9">
    <location>
        <begin position="94"/>
        <end position="116"/>
    </location>
</feature>
<dbReference type="InterPro" id="IPR050502">
    <property type="entry name" value="Euk_RNA-bind_prot"/>
</dbReference>
<keyword evidence="12" id="KW-1185">Reference proteome</keyword>
<evidence type="ECO:0000256" key="2">
    <source>
        <dbReference type="ARBA" id="ARBA00022528"/>
    </source>
</evidence>
<evidence type="ECO:0000256" key="1">
    <source>
        <dbReference type="ARBA" id="ARBA00004229"/>
    </source>
</evidence>
<dbReference type="PANTHER" id="PTHR48025:SF3">
    <property type="entry name" value="31 KDA RIBONUCLEOPROTEIN, CHLOROPLASTIC-RELATED"/>
    <property type="match status" value="1"/>
</dbReference>
<dbReference type="InterPro" id="IPR000504">
    <property type="entry name" value="RRM_dom"/>
</dbReference>
<dbReference type="FunFam" id="3.30.70.330:FF:000268">
    <property type="entry name" value="31 kDa ribonucleoprotein, chloroplastic"/>
    <property type="match status" value="1"/>
</dbReference>
<keyword evidence="4" id="KW-0507">mRNA processing</keyword>
<dbReference type="InterPro" id="IPR035979">
    <property type="entry name" value="RBD_domain_sf"/>
</dbReference>
<feature type="domain" description="RRM" evidence="10">
    <location>
        <begin position="126"/>
        <end position="200"/>
    </location>
</feature>
<dbReference type="EMBL" id="JABCRI010000023">
    <property type="protein sequence ID" value="KAF8378192.1"/>
    <property type="molecule type" value="Genomic_DNA"/>
</dbReference>
<dbReference type="GO" id="GO:1901259">
    <property type="term" value="P:chloroplast rRNA processing"/>
    <property type="evidence" value="ECO:0007669"/>
    <property type="project" value="TreeGrafter"/>
</dbReference>
<dbReference type="OMA" id="LTMADSC"/>
<evidence type="ECO:0000313" key="11">
    <source>
        <dbReference type="EMBL" id="KAF8378192.1"/>
    </source>
</evidence>
<keyword evidence="5" id="KW-0677">Repeat</keyword>
<evidence type="ECO:0000256" key="5">
    <source>
        <dbReference type="ARBA" id="ARBA00022737"/>
    </source>
</evidence>
<feature type="domain" description="RRM" evidence="10">
    <location>
        <begin position="303"/>
        <end position="367"/>
    </location>
</feature>
<evidence type="ECO:0000256" key="9">
    <source>
        <dbReference type="SAM" id="MobiDB-lite"/>
    </source>
</evidence>
<keyword evidence="2" id="KW-0150">Chloroplast</keyword>
<dbReference type="SUPFAM" id="SSF54928">
    <property type="entry name" value="RNA-binding domain, RBD"/>
    <property type="match status" value="2"/>
</dbReference>
<feature type="region of interest" description="Disordered" evidence="9">
    <location>
        <begin position="82"/>
        <end position="122"/>
    </location>
</feature>
<comment type="caution">
    <text evidence="11">The sequence shown here is derived from an EMBL/GenBank/DDBJ whole genome shotgun (WGS) entry which is preliminary data.</text>
</comment>
<dbReference type="AlphaFoldDB" id="A0A835CZQ1"/>
<dbReference type="GO" id="GO:0009535">
    <property type="term" value="C:chloroplast thylakoid membrane"/>
    <property type="evidence" value="ECO:0007669"/>
    <property type="project" value="TreeGrafter"/>
</dbReference>
<dbReference type="GO" id="GO:0045087">
    <property type="term" value="P:innate immune response"/>
    <property type="evidence" value="ECO:0007669"/>
    <property type="project" value="UniProtKB-ARBA"/>
</dbReference>
<dbReference type="PANTHER" id="PTHR48025">
    <property type="entry name" value="OS02G0815200 PROTEIN"/>
    <property type="match status" value="1"/>
</dbReference>
<sequence>MASATTHLFKPLSMADGCITSLSTLFATKTPSTFLPLPSKPIKPIHFSSSYSSSFPPWGSLKNKISSSNFVALVAQTSDWAQQEEDTVASVSDLEGEGEEGSSAEEGEESGGEESEDSYREPPEEAKIFVGNLPFDMDSEKLAQLFDQAGVVEVAEVIYNRQTDQSRGFGFVTMSTVEESEKAVEMFNRYHSKPSRHMRFPSTPFLPLSAATPSCTLISSKHTDDDDEEEENLDFKSDLEEERDAFAISTNVNKSAITTTETQYEEDLAKGFQDINGRLLTVNKAAPRGSRQERPPRAFEPSFRIYVGNLPWQVDDARLEQVFSEHGKVVDARVVYDRETGRSRGFGFVTMSTQTELDDAVAALDGQVSISLVEESWNFPSLHLTSLQAAGRIGNLGPA</sequence>
<dbReference type="Pfam" id="PF00076">
    <property type="entry name" value="RRM_1"/>
    <property type="match status" value="2"/>
</dbReference>
<name>A0A835CZQ1_TETSI</name>
<dbReference type="SMART" id="SM00360">
    <property type="entry name" value="RRM"/>
    <property type="match status" value="2"/>
</dbReference>
<dbReference type="InterPro" id="IPR012677">
    <property type="entry name" value="Nucleotide-bd_a/b_plait_sf"/>
</dbReference>
<keyword evidence="6 8" id="KW-0694">RNA-binding</keyword>
<dbReference type="GO" id="GO:0008266">
    <property type="term" value="F:poly(U) RNA binding"/>
    <property type="evidence" value="ECO:0007669"/>
    <property type="project" value="UniProtKB-ARBA"/>
</dbReference>
<proteinExistence type="predicted"/>
<dbReference type="CDD" id="cd21608">
    <property type="entry name" value="RRM2_NsCP33_like"/>
    <property type="match status" value="1"/>
</dbReference>
<gene>
    <name evidence="11" type="ORF">HHK36_029529</name>
</gene>
<dbReference type="OrthoDB" id="439808at2759"/>
<reference evidence="11 12" key="1">
    <citation type="submission" date="2020-04" db="EMBL/GenBank/DDBJ databases">
        <title>Plant Genome Project.</title>
        <authorList>
            <person name="Zhang R.-G."/>
        </authorList>
    </citation>
    <scope>NUCLEOTIDE SEQUENCE [LARGE SCALE GENOMIC DNA]</scope>
    <source>
        <strain evidence="11">YNK0</strain>
        <tissue evidence="11">Leaf</tissue>
    </source>
</reference>
<accession>A0A835CZQ1</accession>
<evidence type="ECO:0000256" key="6">
    <source>
        <dbReference type="ARBA" id="ARBA00022884"/>
    </source>
</evidence>
<dbReference type="GO" id="GO:0003729">
    <property type="term" value="F:mRNA binding"/>
    <property type="evidence" value="ECO:0007669"/>
    <property type="project" value="UniProtKB-ARBA"/>
</dbReference>
<keyword evidence="7" id="KW-0687">Ribonucleoprotein</keyword>
<evidence type="ECO:0000256" key="8">
    <source>
        <dbReference type="PROSITE-ProRule" id="PRU00176"/>
    </source>
</evidence>
<keyword evidence="3" id="KW-0934">Plastid</keyword>
<evidence type="ECO:0000256" key="3">
    <source>
        <dbReference type="ARBA" id="ARBA00022640"/>
    </source>
</evidence>
<dbReference type="InterPro" id="IPR048289">
    <property type="entry name" value="RRM2_NsCP33-like"/>
</dbReference>
<evidence type="ECO:0000313" key="12">
    <source>
        <dbReference type="Proteomes" id="UP000655225"/>
    </source>
</evidence>
<dbReference type="PROSITE" id="PS50102">
    <property type="entry name" value="RRM"/>
    <property type="match status" value="2"/>
</dbReference>
<evidence type="ECO:0000256" key="7">
    <source>
        <dbReference type="ARBA" id="ARBA00023274"/>
    </source>
</evidence>
<comment type="subcellular location">
    <subcellularLocation>
        <location evidence="1">Plastid</location>
        <location evidence="1">Chloroplast</location>
    </subcellularLocation>
</comment>
<dbReference type="GO" id="GO:1990904">
    <property type="term" value="C:ribonucleoprotein complex"/>
    <property type="evidence" value="ECO:0007669"/>
    <property type="project" value="UniProtKB-KW"/>
</dbReference>
<organism evidence="11 12">
    <name type="scientific">Tetracentron sinense</name>
    <name type="common">Spur-leaf</name>
    <dbReference type="NCBI Taxonomy" id="13715"/>
    <lineage>
        <taxon>Eukaryota</taxon>
        <taxon>Viridiplantae</taxon>
        <taxon>Streptophyta</taxon>
        <taxon>Embryophyta</taxon>
        <taxon>Tracheophyta</taxon>
        <taxon>Spermatophyta</taxon>
        <taxon>Magnoliopsida</taxon>
        <taxon>Trochodendrales</taxon>
        <taxon>Trochodendraceae</taxon>
        <taxon>Tetracentron</taxon>
    </lineage>
</organism>
<protein>
    <recommendedName>
        <fullName evidence="10">RRM domain-containing protein</fullName>
    </recommendedName>
</protein>
<dbReference type="GO" id="GO:0006397">
    <property type="term" value="P:mRNA processing"/>
    <property type="evidence" value="ECO:0007669"/>
    <property type="project" value="UniProtKB-KW"/>
</dbReference>
<dbReference type="Gene3D" id="3.30.70.330">
    <property type="match status" value="2"/>
</dbReference>